<evidence type="ECO:0000313" key="3">
    <source>
        <dbReference type="Proteomes" id="UP000230423"/>
    </source>
</evidence>
<name>A0A2G9TNJ3_TELCI</name>
<sequence>MLEIDDTPGGVGSVESSLLDQSMNSSTVPVNQIELGEEETVEPPVSAESVLDRLSKFPYQVFVLSEYGRPIFVSYMDSSVSAWRTDISLLQSAIRVLPMQPSDRDYLSSTMVSCLTAAKLDGVLFGLMIAHRQVAAMVKKKIVEKLESNAKFFPSFQSSIESPVAFSISQ</sequence>
<accession>A0A2G9TNJ3</accession>
<dbReference type="Proteomes" id="UP000230423">
    <property type="component" value="Unassembled WGS sequence"/>
</dbReference>
<keyword evidence="3" id="KW-1185">Reference proteome</keyword>
<evidence type="ECO:0000313" key="2">
    <source>
        <dbReference type="EMBL" id="PIO59495.1"/>
    </source>
</evidence>
<feature type="non-terminal residue" evidence="2">
    <location>
        <position position="170"/>
    </location>
</feature>
<gene>
    <name evidence="2" type="ORF">TELCIR_19041</name>
</gene>
<feature type="region of interest" description="Disordered" evidence="1">
    <location>
        <begin position="1"/>
        <end position="25"/>
    </location>
</feature>
<proteinExistence type="predicted"/>
<reference evidence="2 3" key="1">
    <citation type="submission" date="2015-09" db="EMBL/GenBank/DDBJ databases">
        <title>Draft genome of the parasitic nematode Teladorsagia circumcincta isolate WARC Sus (inbred).</title>
        <authorList>
            <person name="Mitreva M."/>
        </authorList>
    </citation>
    <scope>NUCLEOTIDE SEQUENCE [LARGE SCALE GENOMIC DNA]</scope>
    <source>
        <strain evidence="2 3">S</strain>
    </source>
</reference>
<dbReference type="EMBL" id="KZ357700">
    <property type="protein sequence ID" value="PIO59495.1"/>
    <property type="molecule type" value="Genomic_DNA"/>
</dbReference>
<dbReference type="AlphaFoldDB" id="A0A2G9TNJ3"/>
<dbReference type="OrthoDB" id="272411at2759"/>
<evidence type="ECO:0000256" key="1">
    <source>
        <dbReference type="SAM" id="MobiDB-lite"/>
    </source>
</evidence>
<organism evidence="2 3">
    <name type="scientific">Teladorsagia circumcincta</name>
    <name type="common">Brown stomach worm</name>
    <name type="synonym">Ostertagia circumcincta</name>
    <dbReference type="NCBI Taxonomy" id="45464"/>
    <lineage>
        <taxon>Eukaryota</taxon>
        <taxon>Metazoa</taxon>
        <taxon>Ecdysozoa</taxon>
        <taxon>Nematoda</taxon>
        <taxon>Chromadorea</taxon>
        <taxon>Rhabditida</taxon>
        <taxon>Rhabditina</taxon>
        <taxon>Rhabditomorpha</taxon>
        <taxon>Strongyloidea</taxon>
        <taxon>Trichostrongylidae</taxon>
        <taxon>Teladorsagia</taxon>
    </lineage>
</organism>
<feature type="compositionally biased region" description="Polar residues" evidence="1">
    <location>
        <begin position="14"/>
        <end position="25"/>
    </location>
</feature>
<protein>
    <submittedName>
        <fullName evidence="2">Uncharacterized protein</fullName>
    </submittedName>
</protein>